<keyword evidence="3" id="KW-1185">Reference proteome</keyword>
<feature type="region of interest" description="Disordered" evidence="1">
    <location>
        <begin position="219"/>
        <end position="240"/>
    </location>
</feature>
<accession>A0AAV1RQ20</accession>
<protein>
    <submittedName>
        <fullName evidence="2">Uncharacterized protein</fullName>
    </submittedName>
</protein>
<dbReference type="Proteomes" id="UP001314170">
    <property type="component" value="Unassembled WGS sequence"/>
</dbReference>
<name>A0AAV1RQ20_9ROSI</name>
<sequence length="240" mass="27542">MAIEEYCGEELELYLQILDDESSFSTTELKEIGVHVIVDSCDNQRISPSVDVEEEDEIDSQESEWERDHDIEKLQGTTSSGDVEGRDEIDSQSGTDRVIFKLYHSFLGSIAASTRERWITYLLKTLQARYVVAGARGQLQVIRVLTHSDYFAVYDQHVLLQMDPRSCLGLVKLANNWCSLNWEKAILRLFLLELNDNPRSTEEQFNTLNAGKEGKWAMISPPSMNKQREPYTKRITRTEA</sequence>
<comment type="caution">
    <text evidence="2">The sequence shown here is derived from an EMBL/GenBank/DDBJ whole genome shotgun (WGS) entry which is preliminary data.</text>
</comment>
<feature type="compositionally biased region" description="Basic and acidic residues" evidence="1">
    <location>
        <begin position="64"/>
        <end position="73"/>
    </location>
</feature>
<dbReference type="AlphaFoldDB" id="A0AAV1RQ20"/>
<evidence type="ECO:0000313" key="2">
    <source>
        <dbReference type="EMBL" id="CAK7338779.1"/>
    </source>
</evidence>
<evidence type="ECO:0000256" key="1">
    <source>
        <dbReference type="SAM" id="MobiDB-lite"/>
    </source>
</evidence>
<evidence type="ECO:0000313" key="3">
    <source>
        <dbReference type="Proteomes" id="UP001314170"/>
    </source>
</evidence>
<reference evidence="2 3" key="1">
    <citation type="submission" date="2024-01" db="EMBL/GenBank/DDBJ databases">
        <authorList>
            <person name="Waweru B."/>
        </authorList>
    </citation>
    <scope>NUCLEOTIDE SEQUENCE [LARGE SCALE GENOMIC DNA]</scope>
</reference>
<dbReference type="EMBL" id="CAWUPB010001156">
    <property type="protein sequence ID" value="CAK7338779.1"/>
    <property type="molecule type" value="Genomic_DNA"/>
</dbReference>
<organism evidence="2 3">
    <name type="scientific">Dovyalis caffra</name>
    <dbReference type="NCBI Taxonomy" id="77055"/>
    <lineage>
        <taxon>Eukaryota</taxon>
        <taxon>Viridiplantae</taxon>
        <taxon>Streptophyta</taxon>
        <taxon>Embryophyta</taxon>
        <taxon>Tracheophyta</taxon>
        <taxon>Spermatophyta</taxon>
        <taxon>Magnoliopsida</taxon>
        <taxon>eudicotyledons</taxon>
        <taxon>Gunneridae</taxon>
        <taxon>Pentapetalae</taxon>
        <taxon>rosids</taxon>
        <taxon>fabids</taxon>
        <taxon>Malpighiales</taxon>
        <taxon>Salicaceae</taxon>
        <taxon>Flacourtieae</taxon>
        <taxon>Dovyalis</taxon>
    </lineage>
</organism>
<feature type="compositionally biased region" description="Acidic residues" evidence="1">
    <location>
        <begin position="51"/>
        <end position="63"/>
    </location>
</feature>
<feature type="region of interest" description="Disordered" evidence="1">
    <location>
        <begin position="48"/>
        <end position="90"/>
    </location>
</feature>
<proteinExistence type="predicted"/>
<gene>
    <name evidence="2" type="ORF">DCAF_LOCUS13827</name>
</gene>
<feature type="compositionally biased region" description="Basic and acidic residues" evidence="1">
    <location>
        <begin position="226"/>
        <end position="240"/>
    </location>
</feature>